<dbReference type="InterPro" id="IPR049453">
    <property type="entry name" value="Memb_transporter_dom"/>
</dbReference>
<accession>A0A8B3RSS2</accession>
<evidence type="ECO:0000256" key="4">
    <source>
        <dbReference type="ARBA" id="ARBA00023136"/>
    </source>
</evidence>
<dbReference type="EMBL" id="SEWT01000007">
    <property type="protein sequence ID" value="RYU31584.1"/>
    <property type="molecule type" value="Genomic_DNA"/>
</dbReference>
<keyword evidence="3 5" id="KW-1133">Transmembrane helix</keyword>
<feature type="transmembrane region" description="Helical" evidence="5">
    <location>
        <begin position="353"/>
        <end position="372"/>
    </location>
</feature>
<name>A0A8B3RSS2_ENTFL</name>
<comment type="caution">
    <text evidence="7">The sequence shown here is derived from an EMBL/GenBank/DDBJ whole genome shotgun (WGS) entry which is preliminary data.</text>
</comment>
<feature type="transmembrane region" description="Helical" evidence="5">
    <location>
        <begin position="409"/>
        <end position="425"/>
    </location>
</feature>
<dbReference type="RefSeq" id="WP_010816595.1">
    <property type="nucleotide sequence ID" value="NZ_CAXOEW010000002.1"/>
</dbReference>
<feature type="transmembrane region" description="Helical" evidence="5">
    <location>
        <begin position="105"/>
        <end position="121"/>
    </location>
</feature>
<protein>
    <submittedName>
        <fullName evidence="7">FUSC family protein</fullName>
    </submittedName>
</protein>
<feature type="transmembrane region" description="Helical" evidence="5">
    <location>
        <begin position="432"/>
        <end position="452"/>
    </location>
</feature>
<sequence>MKLSIKKFFEVFLESSWAYSRPILTFDTRQNWFALVLSIIIANAVGAVLTIVFPFAFVLVNVGSFLGTVICVLPRHGSPQRSAINGILMIFIGASLGILLQSSSIFIILLFVLGLYFSGIVRNFSIGLYIRCLFGTISLLAGAQLKGNLSIGQSFEGLGAIILGMSILCLIYCLYSKPQNNEARKLVADLYEQLYLLAQGKPARYVHFRIKVRESVETMPWVNHQKTPWIYPLVSQADAIAGSLDSTNAAENLPALKAILLFLKGEQLTLPLQEFALANTEIKSAILLIQNEQSFKKISFKSFLPTKEGLAEAKEILHSYKGSSARFAIRLALTGLVCHFCSLILNYMYPLPLANHEFWVVISGCLMVMPGYHGTLGKITSRTIGSILGGCLGIFLSQLIANLTNLNPLWPMLLSCLLVILYETVRKLSQAFLMLSVTTWLTFTLGGSSAGYTRVFDVIIGALIAFVMFFIFPTWHSQVLRKNINSWSKTISSILLALINEETTLPSDAWVLAYRVQRRVNYSIQEIVLESPIYSNDASAESLMQQKQLNDQLLEMQTAMEELLLELMKTQHYLKKLAPVKPDTLNTELLNYSQQILSLTNPQNNRLINQSKQSIYFPQIEQSLVILKNSTANFFLANIK</sequence>
<comment type="subcellular location">
    <subcellularLocation>
        <location evidence="1">Membrane</location>
        <topology evidence="1">Multi-pass membrane protein</topology>
    </subcellularLocation>
</comment>
<proteinExistence type="predicted"/>
<dbReference type="GO" id="GO:0016020">
    <property type="term" value="C:membrane"/>
    <property type="evidence" value="ECO:0007669"/>
    <property type="project" value="UniProtKB-SubCell"/>
</dbReference>
<feature type="transmembrane region" description="Helical" evidence="5">
    <location>
        <begin position="128"/>
        <end position="145"/>
    </location>
</feature>
<evidence type="ECO:0000256" key="2">
    <source>
        <dbReference type="ARBA" id="ARBA00022692"/>
    </source>
</evidence>
<evidence type="ECO:0000313" key="8">
    <source>
        <dbReference type="Proteomes" id="UP000292223"/>
    </source>
</evidence>
<feature type="domain" description="Integral membrane bound transporter" evidence="6">
    <location>
        <begin position="351"/>
        <end position="468"/>
    </location>
</feature>
<gene>
    <name evidence="7" type="ORF">EU507_10935</name>
</gene>
<evidence type="ECO:0000259" key="6">
    <source>
        <dbReference type="Pfam" id="PF13515"/>
    </source>
</evidence>
<dbReference type="Proteomes" id="UP000292223">
    <property type="component" value="Unassembled WGS sequence"/>
</dbReference>
<feature type="transmembrane region" description="Helical" evidence="5">
    <location>
        <begin position="157"/>
        <end position="175"/>
    </location>
</feature>
<keyword evidence="2 5" id="KW-0812">Transmembrane</keyword>
<keyword evidence="4 5" id="KW-0472">Membrane</keyword>
<evidence type="ECO:0000313" key="7">
    <source>
        <dbReference type="EMBL" id="RYU31584.1"/>
    </source>
</evidence>
<feature type="transmembrane region" description="Helical" evidence="5">
    <location>
        <begin position="384"/>
        <end position="403"/>
    </location>
</feature>
<feature type="transmembrane region" description="Helical" evidence="5">
    <location>
        <begin position="327"/>
        <end position="347"/>
    </location>
</feature>
<organism evidence="7 8">
    <name type="scientific">Enterococcus faecalis</name>
    <name type="common">Streptococcus faecalis</name>
    <dbReference type="NCBI Taxonomy" id="1351"/>
    <lineage>
        <taxon>Bacteria</taxon>
        <taxon>Bacillati</taxon>
        <taxon>Bacillota</taxon>
        <taxon>Bacilli</taxon>
        <taxon>Lactobacillales</taxon>
        <taxon>Enterococcaceae</taxon>
        <taxon>Enterococcus</taxon>
    </lineage>
</organism>
<feature type="transmembrane region" description="Helical" evidence="5">
    <location>
        <begin position="458"/>
        <end position="475"/>
    </location>
</feature>
<dbReference type="Pfam" id="PF13515">
    <property type="entry name" value="FUSC_2"/>
    <property type="match status" value="1"/>
</dbReference>
<evidence type="ECO:0000256" key="5">
    <source>
        <dbReference type="SAM" id="Phobius"/>
    </source>
</evidence>
<evidence type="ECO:0000256" key="3">
    <source>
        <dbReference type="ARBA" id="ARBA00022989"/>
    </source>
</evidence>
<dbReference type="AlphaFoldDB" id="A0A8B3RSS2"/>
<reference evidence="7 8" key="1">
    <citation type="submission" date="2019-02" db="EMBL/GenBank/DDBJ databases">
        <title>From farm to fork: dissemination of Tn554::fexA-optrA in linezolid-resistant Enterococcus faecalis clones from chicken feces and meat in Tunisia.</title>
        <authorList>
            <person name="Tedim A.P."/>
            <person name="Elghaieb H."/>
            <person name="Abbassi M.S."/>
            <person name="Novais C."/>
            <person name="Hassen A."/>
            <person name="Peixe L."/>
            <person name="Freitas A.R."/>
        </authorList>
    </citation>
    <scope>NUCLEOTIDE SEQUENCE [LARGE SCALE GENOMIC DNA]</scope>
    <source>
        <strain evidence="7 8">728T</strain>
    </source>
</reference>
<evidence type="ECO:0000256" key="1">
    <source>
        <dbReference type="ARBA" id="ARBA00004141"/>
    </source>
</evidence>
<feature type="transmembrane region" description="Helical" evidence="5">
    <location>
        <begin position="31"/>
        <end position="49"/>
    </location>
</feature>